<comment type="caution">
    <text evidence="2">The sequence shown here is derived from an EMBL/GenBank/DDBJ whole genome shotgun (WGS) entry which is preliminary data.</text>
</comment>
<dbReference type="Proteomes" id="UP000708208">
    <property type="component" value="Unassembled WGS sequence"/>
</dbReference>
<gene>
    <name evidence="2" type="ORF">AFUS01_LOCUS2247</name>
</gene>
<dbReference type="EMBL" id="CAJVCH010012792">
    <property type="protein sequence ID" value="CAG7673188.1"/>
    <property type="molecule type" value="Genomic_DNA"/>
</dbReference>
<dbReference type="AlphaFoldDB" id="A0A8J2JEP3"/>
<proteinExistence type="predicted"/>
<evidence type="ECO:0000313" key="3">
    <source>
        <dbReference type="Proteomes" id="UP000708208"/>
    </source>
</evidence>
<feature type="chain" id="PRO_5035217119" evidence="1">
    <location>
        <begin position="22"/>
        <end position="133"/>
    </location>
</feature>
<sequence>MLFLASLAGFTIPVVLLYVEASPGLAVKYDPLSKKEADLSKQPYFKELVTEPPGIDNNEKNFENFEPEKRDIWIPEGQKLQLEDIPWYNRFGNWLQGTYHSAKTGVHKFFSMQDTERTGGQPGGYPDFYSFNY</sequence>
<evidence type="ECO:0000313" key="2">
    <source>
        <dbReference type="EMBL" id="CAG7673188.1"/>
    </source>
</evidence>
<feature type="signal peptide" evidence="1">
    <location>
        <begin position="1"/>
        <end position="21"/>
    </location>
</feature>
<evidence type="ECO:0000256" key="1">
    <source>
        <dbReference type="SAM" id="SignalP"/>
    </source>
</evidence>
<keyword evidence="3" id="KW-1185">Reference proteome</keyword>
<keyword evidence="1" id="KW-0732">Signal</keyword>
<organism evidence="2 3">
    <name type="scientific">Allacma fusca</name>
    <dbReference type="NCBI Taxonomy" id="39272"/>
    <lineage>
        <taxon>Eukaryota</taxon>
        <taxon>Metazoa</taxon>
        <taxon>Ecdysozoa</taxon>
        <taxon>Arthropoda</taxon>
        <taxon>Hexapoda</taxon>
        <taxon>Collembola</taxon>
        <taxon>Symphypleona</taxon>
        <taxon>Sminthuridae</taxon>
        <taxon>Allacma</taxon>
    </lineage>
</organism>
<reference evidence="2" key="1">
    <citation type="submission" date="2021-06" db="EMBL/GenBank/DDBJ databases">
        <authorList>
            <person name="Hodson N. C."/>
            <person name="Mongue J. A."/>
            <person name="Jaron S. K."/>
        </authorList>
    </citation>
    <scope>NUCLEOTIDE SEQUENCE</scope>
</reference>
<name>A0A8J2JEP3_9HEXA</name>
<protein>
    <submittedName>
        <fullName evidence="2">Uncharacterized protein</fullName>
    </submittedName>
</protein>
<accession>A0A8J2JEP3</accession>